<feature type="domain" description="Heterokaryon incompatibility" evidence="2">
    <location>
        <begin position="22"/>
        <end position="112"/>
    </location>
</feature>
<evidence type="ECO:0000259" key="2">
    <source>
        <dbReference type="Pfam" id="PF06985"/>
    </source>
</evidence>
<dbReference type="InterPro" id="IPR010730">
    <property type="entry name" value="HET"/>
</dbReference>
<feature type="compositionally biased region" description="Polar residues" evidence="1">
    <location>
        <begin position="598"/>
        <end position="608"/>
    </location>
</feature>
<dbReference type="AlphaFoldDB" id="A0AA39GEU6"/>
<proteinExistence type="predicted"/>
<dbReference type="PANTHER" id="PTHR10622:SF10">
    <property type="entry name" value="HET DOMAIN-CONTAINING PROTEIN"/>
    <property type="match status" value="1"/>
</dbReference>
<dbReference type="Proteomes" id="UP001175261">
    <property type="component" value="Unassembled WGS sequence"/>
</dbReference>
<gene>
    <name evidence="3" type="ORF">NLU13_6913</name>
</gene>
<keyword evidence="4" id="KW-1185">Reference proteome</keyword>
<reference evidence="3" key="1">
    <citation type="submission" date="2022-10" db="EMBL/GenBank/DDBJ databases">
        <title>Determination and structural analysis of whole genome sequence of Sarocladium strictum F4-1.</title>
        <authorList>
            <person name="Hu L."/>
            <person name="Jiang Y."/>
        </authorList>
    </citation>
    <scope>NUCLEOTIDE SEQUENCE</scope>
    <source>
        <strain evidence="3">F4-1</strain>
    </source>
</reference>
<feature type="compositionally biased region" description="Acidic residues" evidence="1">
    <location>
        <begin position="585"/>
        <end position="597"/>
    </location>
</feature>
<sequence>MRLINTQTLKLSEFYGDDVPPYAILSHTWGQNEVTFQEWTAWQNGTDPTQAGREGFVKIRGACKQARSDMLDWLWVDTNCIDKTSSSELTEAINSMYTWYRDSEICYAFLADVPPLRLHGMEGDPFRAFRKSRWFTRGWTLQELLAPKRIDFFANTWTRIGNKSRSLMRVVHEITTIELSYLLGMKDVAMASVAKRMSWLSRRRTTRTEDIAYCMLGIFEINMPLLYGEGVHAFTRLQNEIVRHVHDHTLFCWTWDSEVPLNWVSILAPSPHVFQNSGDYVSRERFESLTHYSTTNLGLLMSAPALYTLGSRLLVMLDAGLSQYPADQRACIPLRRPDERAMVFERVHFPAKPLTFPFIYPHRHPRYSIYALSRPSPSTLKSRPGMVPSKYGVLLLIEPSASRFIAPVNEYQLGLPANRPLLTKSCQISTYPPGMFDETRDLFFIPLSTSSASVATRKAERHTLTVKVTVYGPDWRSPFGVQQEYYIFFAIQSTDNPQWHCSIVTGLQLKQETGWVSSAALEVEYADRYFHYKCSEIWKLGTSHLRCDSSDQLYISIGQRMNAHPDVETRWCMLSERKNVGIDLTDQDGENDLDGSDNDSTSAQAERN</sequence>
<accession>A0AA39GEU6</accession>
<evidence type="ECO:0000313" key="3">
    <source>
        <dbReference type="EMBL" id="KAK0385736.1"/>
    </source>
</evidence>
<name>A0AA39GEU6_SARSR</name>
<feature type="region of interest" description="Disordered" evidence="1">
    <location>
        <begin position="584"/>
        <end position="608"/>
    </location>
</feature>
<dbReference type="EMBL" id="JAPDFR010000006">
    <property type="protein sequence ID" value="KAK0385736.1"/>
    <property type="molecule type" value="Genomic_DNA"/>
</dbReference>
<evidence type="ECO:0000313" key="4">
    <source>
        <dbReference type="Proteomes" id="UP001175261"/>
    </source>
</evidence>
<dbReference type="PANTHER" id="PTHR10622">
    <property type="entry name" value="HET DOMAIN-CONTAINING PROTEIN"/>
    <property type="match status" value="1"/>
</dbReference>
<evidence type="ECO:0000256" key="1">
    <source>
        <dbReference type="SAM" id="MobiDB-lite"/>
    </source>
</evidence>
<dbReference type="Pfam" id="PF06985">
    <property type="entry name" value="HET"/>
    <property type="match status" value="1"/>
</dbReference>
<organism evidence="3 4">
    <name type="scientific">Sarocladium strictum</name>
    <name type="common">Black bundle disease fungus</name>
    <name type="synonym">Acremonium strictum</name>
    <dbReference type="NCBI Taxonomy" id="5046"/>
    <lineage>
        <taxon>Eukaryota</taxon>
        <taxon>Fungi</taxon>
        <taxon>Dikarya</taxon>
        <taxon>Ascomycota</taxon>
        <taxon>Pezizomycotina</taxon>
        <taxon>Sordariomycetes</taxon>
        <taxon>Hypocreomycetidae</taxon>
        <taxon>Hypocreales</taxon>
        <taxon>Sarocladiaceae</taxon>
        <taxon>Sarocladium</taxon>
    </lineage>
</organism>
<protein>
    <recommendedName>
        <fullName evidence="2">Heterokaryon incompatibility domain-containing protein</fullName>
    </recommendedName>
</protein>
<comment type="caution">
    <text evidence="3">The sequence shown here is derived from an EMBL/GenBank/DDBJ whole genome shotgun (WGS) entry which is preliminary data.</text>
</comment>